<dbReference type="AlphaFoldDB" id="A0AAD9ITP0"/>
<accession>A0AAD9ITP0</accession>
<dbReference type="Proteomes" id="UP001208570">
    <property type="component" value="Unassembled WGS sequence"/>
</dbReference>
<evidence type="ECO:0000313" key="2">
    <source>
        <dbReference type="Proteomes" id="UP001208570"/>
    </source>
</evidence>
<organism evidence="1 2">
    <name type="scientific">Paralvinella palmiformis</name>
    <dbReference type="NCBI Taxonomy" id="53620"/>
    <lineage>
        <taxon>Eukaryota</taxon>
        <taxon>Metazoa</taxon>
        <taxon>Spiralia</taxon>
        <taxon>Lophotrochozoa</taxon>
        <taxon>Annelida</taxon>
        <taxon>Polychaeta</taxon>
        <taxon>Sedentaria</taxon>
        <taxon>Canalipalpata</taxon>
        <taxon>Terebellida</taxon>
        <taxon>Terebelliformia</taxon>
        <taxon>Alvinellidae</taxon>
        <taxon>Paralvinella</taxon>
    </lineage>
</organism>
<proteinExistence type="predicted"/>
<keyword evidence="2" id="KW-1185">Reference proteome</keyword>
<protein>
    <submittedName>
        <fullName evidence="1">Uncharacterized protein</fullName>
    </submittedName>
</protein>
<comment type="caution">
    <text evidence="1">The sequence shown here is derived from an EMBL/GenBank/DDBJ whole genome shotgun (WGS) entry which is preliminary data.</text>
</comment>
<gene>
    <name evidence="1" type="ORF">LSH36_1255g00025</name>
</gene>
<evidence type="ECO:0000313" key="1">
    <source>
        <dbReference type="EMBL" id="KAK2140761.1"/>
    </source>
</evidence>
<sequence length="20" mass="2405">MLEQVKVIWLDCWLLVMVSV</sequence>
<reference evidence="1" key="1">
    <citation type="journal article" date="2023" name="Mol. Biol. Evol.">
        <title>Third-Generation Sequencing Reveals the Adaptive Role of the Epigenome in Three Deep-Sea Polychaetes.</title>
        <authorList>
            <person name="Perez M."/>
            <person name="Aroh O."/>
            <person name="Sun Y."/>
            <person name="Lan Y."/>
            <person name="Juniper S.K."/>
            <person name="Young C.R."/>
            <person name="Angers B."/>
            <person name="Qian P.Y."/>
        </authorList>
    </citation>
    <scope>NUCLEOTIDE SEQUENCE</scope>
    <source>
        <strain evidence="1">P08H-3</strain>
    </source>
</reference>
<name>A0AAD9ITP0_9ANNE</name>
<dbReference type="EMBL" id="JAODUP010001257">
    <property type="protein sequence ID" value="KAK2140761.1"/>
    <property type="molecule type" value="Genomic_DNA"/>
</dbReference>